<gene>
    <name evidence="2" type="ORF">AK812_SmicGene26100</name>
</gene>
<evidence type="ECO:0000313" key="3">
    <source>
        <dbReference type="Proteomes" id="UP000186817"/>
    </source>
</evidence>
<evidence type="ECO:0000313" key="2">
    <source>
        <dbReference type="EMBL" id="OLP92155.1"/>
    </source>
</evidence>
<organism evidence="2 3">
    <name type="scientific">Symbiodinium microadriaticum</name>
    <name type="common">Dinoflagellate</name>
    <name type="synonym">Zooxanthella microadriatica</name>
    <dbReference type="NCBI Taxonomy" id="2951"/>
    <lineage>
        <taxon>Eukaryota</taxon>
        <taxon>Sar</taxon>
        <taxon>Alveolata</taxon>
        <taxon>Dinophyceae</taxon>
        <taxon>Suessiales</taxon>
        <taxon>Symbiodiniaceae</taxon>
        <taxon>Symbiodinium</taxon>
    </lineage>
</organism>
<name>A0A1Q9DAJ2_SYMMI</name>
<reference evidence="2 3" key="1">
    <citation type="submission" date="2016-02" db="EMBL/GenBank/DDBJ databases">
        <title>Genome analysis of coral dinoflagellate symbionts highlights evolutionary adaptations to a symbiotic lifestyle.</title>
        <authorList>
            <person name="Aranda M."/>
            <person name="Li Y."/>
            <person name="Liew Y.J."/>
            <person name="Baumgarten S."/>
            <person name="Simakov O."/>
            <person name="Wilson M."/>
            <person name="Piel J."/>
            <person name="Ashoor H."/>
            <person name="Bougouffa S."/>
            <person name="Bajic V.B."/>
            <person name="Ryu T."/>
            <person name="Ravasi T."/>
            <person name="Bayer T."/>
            <person name="Micklem G."/>
            <person name="Kim H."/>
            <person name="Bhak J."/>
            <person name="Lajeunesse T.C."/>
            <person name="Voolstra C.R."/>
        </authorList>
    </citation>
    <scope>NUCLEOTIDE SEQUENCE [LARGE SCALE GENOMIC DNA]</scope>
    <source>
        <strain evidence="2 3">CCMP2467</strain>
    </source>
</reference>
<evidence type="ECO:0000256" key="1">
    <source>
        <dbReference type="SAM" id="MobiDB-lite"/>
    </source>
</evidence>
<dbReference type="EMBL" id="LSRX01000634">
    <property type="protein sequence ID" value="OLP92155.1"/>
    <property type="molecule type" value="Genomic_DNA"/>
</dbReference>
<feature type="compositionally biased region" description="Basic and acidic residues" evidence="1">
    <location>
        <begin position="1"/>
        <end position="12"/>
    </location>
</feature>
<dbReference type="Proteomes" id="UP000186817">
    <property type="component" value="Unassembled WGS sequence"/>
</dbReference>
<accession>A0A1Q9DAJ2</accession>
<feature type="compositionally biased region" description="Low complexity" evidence="1">
    <location>
        <begin position="14"/>
        <end position="32"/>
    </location>
</feature>
<dbReference type="AlphaFoldDB" id="A0A1Q9DAJ2"/>
<protein>
    <submittedName>
        <fullName evidence="2">Uncharacterized protein</fullName>
    </submittedName>
</protein>
<feature type="compositionally biased region" description="Polar residues" evidence="1">
    <location>
        <begin position="33"/>
        <end position="43"/>
    </location>
</feature>
<sequence>MTTSDRPVREFLHNSGGDSSDSCSSNSLSSRSQAIDSSAQATWNGAAESKGELSEFTVDEVTDTTATGPLKLV</sequence>
<feature type="region of interest" description="Disordered" evidence="1">
    <location>
        <begin position="1"/>
        <end position="73"/>
    </location>
</feature>
<comment type="caution">
    <text evidence="2">The sequence shown here is derived from an EMBL/GenBank/DDBJ whole genome shotgun (WGS) entry which is preliminary data.</text>
</comment>
<keyword evidence="3" id="KW-1185">Reference proteome</keyword>
<proteinExistence type="predicted"/>